<dbReference type="SUPFAM" id="SSF53383">
    <property type="entry name" value="PLP-dependent transferases"/>
    <property type="match status" value="1"/>
</dbReference>
<dbReference type="RefSeq" id="WP_337313111.1">
    <property type="nucleotide sequence ID" value="NZ_JAEKNS010000131.1"/>
</dbReference>
<feature type="binding site" evidence="4">
    <location>
        <position position="197"/>
    </location>
    <ligand>
        <name>pyridoxal 5'-phosphate</name>
        <dbReference type="ChEBI" id="CHEBI:597326"/>
    </ligand>
</feature>
<dbReference type="Gene3D" id="3.90.1150.10">
    <property type="entry name" value="Aspartate Aminotransferase, domain 1"/>
    <property type="match status" value="1"/>
</dbReference>
<gene>
    <name evidence="4 7" type="primary">kynU</name>
    <name evidence="7" type="ORF">DLM65_02685</name>
</gene>
<comment type="function">
    <text evidence="4 6">Catalyzes the cleavage of L-kynurenine (L-Kyn) and L-3-hydroxykynurenine (L-3OHKyn) into anthranilic acid (AA) and 3-hydroxyanthranilic acid (3-OHAA), respectively.</text>
</comment>
<feature type="binding site" evidence="4">
    <location>
        <position position="100"/>
    </location>
    <ligand>
        <name>pyridoxal 5'-phosphate</name>
        <dbReference type="ChEBI" id="CHEBI:597326"/>
    </ligand>
</feature>
<comment type="cofactor">
    <cofactor evidence="4 6">
        <name>pyridoxal 5'-phosphate</name>
        <dbReference type="ChEBI" id="CHEBI:597326"/>
    </cofactor>
</comment>
<dbReference type="InterPro" id="IPR015422">
    <property type="entry name" value="PyrdxlP-dep_Trfase_small"/>
</dbReference>
<dbReference type="GO" id="GO:0019805">
    <property type="term" value="P:quinolinate biosynthetic process"/>
    <property type="evidence" value="ECO:0007669"/>
    <property type="project" value="UniProtKB-UniRule"/>
</dbReference>
<evidence type="ECO:0000256" key="4">
    <source>
        <dbReference type="HAMAP-Rule" id="MF_01970"/>
    </source>
</evidence>
<evidence type="ECO:0000313" key="8">
    <source>
        <dbReference type="Proteomes" id="UP000248724"/>
    </source>
</evidence>
<evidence type="ECO:0000256" key="5">
    <source>
        <dbReference type="NCBIfam" id="TIGR01814"/>
    </source>
</evidence>
<feature type="binding site" evidence="4">
    <location>
        <position position="252"/>
    </location>
    <ligand>
        <name>pyridoxal 5'-phosphate</name>
        <dbReference type="ChEBI" id="CHEBI:597326"/>
    </ligand>
</feature>
<feature type="binding site" evidence="4">
    <location>
        <position position="222"/>
    </location>
    <ligand>
        <name>pyridoxal 5'-phosphate</name>
        <dbReference type="ChEBI" id="CHEBI:597326"/>
    </ligand>
</feature>
<dbReference type="NCBIfam" id="TIGR01814">
    <property type="entry name" value="kynureninase"/>
    <property type="match status" value="1"/>
</dbReference>
<dbReference type="PANTHER" id="PTHR14084">
    <property type="entry name" value="KYNURENINASE"/>
    <property type="match status" value="1"/>
</dbReference>
<dbReference type="GO" id="GO:0009435">
    <property type="term" value="P:NAD+ biosynthetic process"/>
    <property type="evidence" value="ECO:0007669"/>
    <property type="project" value="UniProtKB-UniRule"/>
</dbReference>
<dbReference type="GO" id="GO:0005737">
    <property type="term" value="C:cytoplasm"/>
    <property type="evidence" value="ECO:0007669"/>
    <property type="project" value="UniProtKB-UniRule"/>
</dbReference>
<feature type="modified residue" description="N6-(pyridoxal phosphate)lysine" evidence="4">
    <location>
        <position position="223"/>
    </location>
</feature>
<dbReference type="GO" id="GO:0019441">
    <property type="term" value="P:L-tryptophan catabolic process to kynurenine"/>
    <property type="evidence" value="ECO:0007669"/>
    <property type="project" value="TreeGrafter"/>
</dbReference>
<dbReference type="HAMAP" id="MF_01970">
    <property type="entry name" value="Kynureninase"/>
    <property type="match status" value="1"/>
</dbReference>
<dbReference type="PANTHER" id="PTHR14084:SF0">
    <property type="entry name" value="KYNURENINASE"/>
    <property type="match status" value="1"/>
</dbReference>
<keyword evidence="3 4" id="KW-0663">Pyridoxal phosphate</keyword>
<evidence type="ECO:0000256" key="1">
    <source>
        <dbReference type="ARBA" id="ARBA00022642"/>
    </source>
</evidence>
<evidence type="ECO:0000256" key="3">
    <source>
        <dbReference type="ARBA" id="ARBA00022898"/>
    </source>
</evidence>
<dbReference type="AlphaFoldDB" id="A0A2W5ZJQ7"/>
<dbReference type="InterPro" id="IPR015421">
    <property type="entry name" value="PyrdxlP-dep_Trfase_major"/>
</dbReference>
<dbReference type="GO" id="GO:0030429">
    <property type="term" value="F:kynureninase activity"/>
    <property type="evidence" value="ECO:0007669"/>
    <property type="project" value="UniProtKB-UniRule"/>
</dbReference>
<dbReference type="GO" id="GO:0097053">
    <property type="term" value="P:L-kynurenine catabolic process"/>
    <property type="evidence" value="ECO:0007669"/>
    <property type="project" value="UniProtKB-UniRule"/>
</dbReference>
<comment type="caution">
    <text evidence="7">The sequence shown here is derived from an EMBL/GenBank/DDBJ whole genome shotgun (WGS) entry which is preliminary data.</text>
</comment>
<comment type="subunit">
    <text evidence="4 6">Homodimer.</text>
</comment>
<proteinExistence type="inferred from homology"/>
<evidence type="ECO:0000256" key="6">
    <source>
        <dbReference type="PIRNR" id="PIRNR038800"/>
    </source>
</evidence>
<dbReference type="Proteomes" id="UP000248724">
    <property type="component" value="Unassembled WGS sequence"/>
</dbReference>
<protein>
    <recommendedName>
        <fullName evidence="4 5">Kynureninase</fullName>
        <ecNumber evidence="4 5">3.7.1.3</ecNumber>
    </recommendedName>
    <alternativeName>
        <fullName evidence="4">L-kynurenine hydrolase</fullName>
    </alternativeName>
</protein>
<comment type="similarity">
    <text evidence="4 6">Belongs to the kynureninase family.</text>
</comment>
<dbReference type="UniPathway" id="UPA00253">
    <property type="reaction ID" value="UER00329"/>
</dbReference>
<reference evidence="7 8" key="1">
    <citation type="journal article" date="2017" name="Nature">
        <title>Atmospheric trace gases support primary production in Antarctic desert surface soil.</title>
        <authorList>
            <person name="Ji M."/>
            <person name="Greening C."/>
            <person name="Vanwonterghem I."/>
            <person name="Carere C.R."/>
            <person name="Bay S.K."/>
            <person name="Steen J.A."/>
            <person name="Montgomery K."/>
            <person name="Lines T."/>
            <person name="Beardall J."/>
            <person name="van Dorst J."/>
            <person name="Snape I."/>
            <person name="Stott M.B."/>
            <person name="Hugenholtz P."/>
            <person name="Ferrari B.C."/>
        </authorList>
    </citation>
    <scope>NUCLEOTIDE SEQUENCE [LARGE SCALE GENOMIC DNA]</scope>
    <source>
        <strain evidence="7">RRmetagenome_bin12</strain>
    </source>
</reference>
<dbReference type="InterPro" id="IPR010111">
    <property type="entry name" value="Kynureninase"/>
</dbReference>
<dbReference type="Pfam" id="PF22580">
    <property type="entry name" value="KYNU_C"/>
    <property type="match status" value="1"/>
</dbReference>
<dbReference type="UniPathway" id="UPA00334">
    <property type="reaction ID" value="UER00455"/>
</dbReference>
<feature type="binding site" evidence="4">
    <location>
        <position position="168"/>
    </location>
    <ligand>
        <name>pyridoxal 5'-phosphate</name>
        <dbReference type="ChEBI" id="CHEBI:597326"/>
    </ligand>
</feature>
<dbReference type="GO" id="GO:0030170">
    <property type="term" value="F:pyridoxal phosphate binding"/>
    <property type="evidence" value="ECO:0007669"/>
    <property type="project" value="UniProtKB-UniRule"/>
</dbReference>
<dbReference type="InterPro" id="IPR015424">
    <property type="entry name" value="PyrdxlP-dep_Trfase"/>
</dbReference>
<sequence>MISAVDRATCAARDAVDPLASVREQFVLPDDLIYLDGNSLGALPVRTPARLAALVEEEWGRGLVHSWSDAGWIEAPARVGAKLARLIGAGSDEVVVAESTSVCLFKLVCAALAMQPDRSVVLTEEENFHTDVYVAAAAAQLCGATVEVQPRARLLDALDDRVAVLVLTHVDYRTGYMHDMRALSAAAHDAGALALWDLCHSVAAVPLQVNADGADMAVGCGYKYLNGGPGAPALLHVRAGLHGALRNPVPGWLGHAEPFAFELAFRPASGLRSMITGSPHILQLTALESAVDLWLEVDMAAARAKSVALTELFIELVEERCARMGFELASPRDAARRGSQVALRHPDGYGVVRALAERGVVGDFRAPDICRFGLAPLYVRYVDVWDAVDHLHQVVAEGAHLDPRFAERAAIT</sequence>
<accession>A0A2W5ZJQ7</accession>
<dbReference type="Gene3D" id="3.40.640.10">
    <property type="entry name" value="Type I PLP-dependent aspartate aminotransferase-like (Major domain)"/>
    <property type="match status" value="1"/>
</dbReference>
<evidence type="ECO:0000256" key="2">
    <source>
        <dbReference type="ARBA" id="ARBA00022801"/>
    </source>
</evidence>
<comment type="pathway">
    <text evidence="4 6">Cofactor biosynthesis; NAD(+) biosynthesis; quinolinate from L-kynurenine: step 2/3.</text>
</comment>
<comment type="catalytic activity">
    <reaction evidence="4 6">
        <text>L-kynurenine + H2O = anthranilate + L-alanine + H(+)</text>
        <dbReference type="Rhea" id="RHEA:16813"/>
        <dbReference type="ChEBI" id="CHEBI:15377"/>
        <dbReference type="ChEBI" id="CHEBI:15378"/>
        <dbReference type="ChEBI" id="CHEBI:16567"/>
        <dbReference type="ChEBI" id="CHEBI:57959"/>
        <dbReference type="ChEBI" id="CHEBI:57972"/>
        <dbReference type="EC" id="3.7.1.3"/>
    </reaction>
</comment>
<keyword evidence="2 4" id="KW-0378">Hydrolase</keyword>
<comment type="pathway">
    <text evidence="4 6">Amino-acid degradation; L-kynurenine degradation; L-alanine and anthranilate from L-kynurenine: step 1/1.</text>
</comment>
<dbReference type="EMBL" id="QHBU01000046">
    <property type="protein sequence ID" value="PZR83076.1"/>
    <property type="molecule type" value="Genomic_DNA"/>
</dbReference>
<comment type="catalytic activity">
    <reaction evidence="6">
        <text>3-hydroxy-L-kynurenine + H2O = 3-hydroxyanthranilate + L-alanine + H(+)</text>
        <dbReference type="Rhea" id="RHEA:25143"/>
        <dbReference type="ChEBI" id="CHEBI:15377"/>
        <dbReference type="ChEBI" id="CHEBI:15378"/>
        <dbReference type="ChEBI" id="CHEBI:36559"/>
        <dbReference type="ChEBI" id="CHEBI:57972"/>
        <dbReference type="ChEBI" id="CHEBI:58125"/>
        <dbReference type="EC" id="3.7.1.3"/>
    </reaction>
</comment>
<keyword evidence="1 4" id="KW-0662">Pyridine nucleotide biosynthesis</keyword>
<dbReference type="EC" id="3.7.1.3" evidence="4 5"/>
<organism evidence="7 8">
    <name type="scientific">Candidatus Aeolococcus gillhamiae</name>
    <dbReference type="NCBI Taxonomy" id="3127015"/>
    <lineage>
        <taxon>Bacteria</taxon>
        <taxon>Bacillati</taxon>
        <taxon>Candidatus Dormiibacterota</taxon>
        <taxon>Candidatus Dormibacteria</taxon>
        <taxon>Candidatus Aeolococcales</taxon>
        <taxon>Candidatus Aeolococcaceae</taxon>
        <taxon>Candidatus Aeolococcus</taxon>
    </lineage>
</organism>
<evidence type="ECO:0000313" key="7">
    <source>
        <dbReference type="EMBL" id="PZR83076.1"/>
    </source>
</evidence>
<feature type="binding site" evidence="4">
    <location>
        <position position="101"/>
    </location>
    <ligand>
        <name>pyridoxal 5'-phosphate</name>
        <dbReference type="ChEBI" id="CHEBI:597326"/>
    </ligand>
</feature>
<comment type="caution">
    <text evidence="4">Lacks conserved residue(s) required for the propagation of feature annotation.</text>
</comment>
<dbReference type="PIRSF" id="PIRSF038800">
    <property type="entry name" value="KYNU"/>
    <property type="match status" value="1"/>
</dbReference>
<name>A0A2W5ZJQ7_9BACT</name>
<feature type="binding site" evidence="4">
    <location>
        <position position="200"/>
    </location>
    <ligand>
        <name>pyridoxal 5'-phosphate</name>
        <dbReference type="ChEBI" id="CHEBI:597326"/>
    </ligand>
</feature>
<dbReference type="GO" id="GO:0043420">
    <property type="term" value="P:anthranilate metabolic process"/>
    <property type="evidence" value="ECO:0007669"/>
    <property type="project" value="TreeGrafter"/>
</dbReference>